<dbReference type="EMBL" id="ML996574">
    <property type="protein sequence ID" value="KAF2757006.1"/>
    <property type="molecule type" value="Genomic_DNA"/>
</dbReference>
<dbReference type="OrthoDB" id="5422841at2759"/>
<feature type="compositionally biased region" description="Polar residues" evidence="2">
    <location>
        <begin position="609"/>
        <end position="622"/>
    </location>
</feature>
<gene>
    <name evidence="3" type="ORF">EJ05DRAFT_539098</name>
</gene>
<protein>
    <recommendedName>
        <fullName evidence="5">Zn(2)-C6 fungal-type domain-containing protein</fullName>
    </recommendedName>
</protein>
<feature type="region of interest" description="Disordered" evidence="2">
    <location>
        <begin position="268"/>
        <end position="475"/>
    </location>
</feature>
<dbReference type="GeneID" id="54490551"/>
<dbReference type="GO" id="GO:0008270">
    <property type="term" value="F:zinc ion binding"/>
    <property type="evidence" value="ECO:0007669"/>
    <property type="project" value="InterPro"/>
</dbReference>
<sequence length="746" mass="80912">MDATSSSSHSDPDPNFRISMLPTNSGAPPPPTPPPASTAAVPQHPPPQPAADLLKRKRSADDHPAHPAQPPPKSAKTNNHLQINYLARQFAQDLPLASTEDTLPSILTLLGDYQGVLDRHESMACNLGARPLGPILISRFERLFDGPPKVLKSHGKDGASVSWLDVVEFARNKPEQFQLGQMSEGARVCQFYTKQCRVQISEEDFVLISSGIPQKMIPPQPIIEDEEKELGTIEILEKNLGQICHLADQVAARTRQLKHRLKLRQQAILDRRATDNPPAVRASSSSTMALINGSGPPPMTHSPNAGFVPVNARTQHGEQNGGPAGAGDSQQQQQQQHAPPASHSHPHSSSTTTKNGASSATRSELMSKFFTLNDRRQQSSSSSNGDSSRRASIVQSHSSSTAKKSANPAAFPPHEPSDYSSHHHQHQQQHHHHHHQHSTTSPVPIPNTPSSLLPHHTAPSSRALPPAAEKDDGGPYKTEMVLRMESLSKGERILPPCDRCRRLHMDCLKNLTACAGCTKKHAKCSWREVREGEIRSGFAEMARLASLGQSGGGGGAQTTTTTTTTAAAASSGGIDYGDMSDEPASVGQRTPPPRPYAQPPQSASLAHAQPQSSSLAHTQSAAAASVPPHGEYKASPAQGRSPTHRSVVGHDDSQNREKSVESQLQEAARLAGVEAEAQAYAHRDYDEGHSQQQQQQPQHRHQRDNSEQQYQHQHQQHQHQHQHQRSEHPGYQPSQPPHIGSGIEAQ</sequence>
<dbReference type="Proteomes" id="UP000799437">
    <property type="component" value="Unassembled WGS sequence"/>
</dbReference>
<reference evidence="3" key="1">
    <citation type="journal article" date="2020" name="Stud. Mycol.">
        <title>101 Dothideomycetes genomes: a test case for predicting lifestyles and emergence of pathogens.</title>
        <authorList>
            <person name="Haridas S."/>
            <person name="Albert R."/>
            <person name="Binder M."/>
            <person name="Bloem J."/>
            <person name="Labutti K."/>
            <person name="Salamov A."/>
            <person name="Andreopoulos B."/>
            <person name="Baker S."/>
            <person name="Barry K."/>
            <person name="Bills G."/>
            <person name="Bluhm B."/>
            <person name="Cannon C."/>
            <person name="Castanera R."/>
            <person name="Culley D."/>
            <person name="Daum C."/>
            <person name="Ezra D."/>
            <person name="Gonzalez J."/>
            <person name="Henrissat B."/>
            <person name="Kuo A."/>
            <person name="Liang C."/>
            <person name="Lipzen A."/>
            <person name="Lutzoni F."/>
            <person name="Magnuson J."/>
            <person name="Mondo S."/>
            <person name="Nolan M."/>
            <person name="Ohm R."/>
            <person name="Pangilinan J."/>
            <person name="Park H.-J."/>
            <person name="Ramirez L."/>
            <person name="Alfaro M."/>
            <person name="Sun H."/>
            <person name="Tritt A."/>
            <person name="Yoshinaga Y."/>
            <person name="Zwiers L.-H."/>
            <person name="Turgeon B."/>
            <person name="Goodwin S."/>
            <person name="Spatafora J."/>
            <person name="Crous P."/>
            <person name="Grigoriev I."/>
        </authorList>
    </citation>
    <scope>NUCLEOTIDE SEQUENCE</scope>
    <source>
        <strain evidence="3">CBS 121739</strain>
    </source>
</reference>
<evidence type="ECO:0000313" key="4">
    <source>
        <dbReference type="Proteomes" id="UP000799437"/>
    </source>
</evidence>
<accession>A0A6A6W4X4</accession>
<feature type="compositionally biased region" description="Basic and acidic residues" evidence="2">
    <location>
        <begin position="648"/>
        <end position="660"/>
    </location>
</feature>
<dbReference type="RefSeq" id="XP_033599457.1">
    <property type="nucleotide sequence ID" value="XM_033749497.1"/>
</dbReference>
<feature type="compositionally biased region" description="Polar residues" evidence="2">
    <location>
        <begin position="393"/>
        <end position="404"/>
    </location>
</feature>
<feature type="compositionally biased region" description="Pro residues" evidence="2">
    <location>
        <begin position="27"/>
        <end position="36"/>
    </location>
</feature>
<evidence type="ECO:0000256" key="2">
    <source>
        <dbReference type="SAM" id="MobiDB-lite"/>
    </source>
</evidence>
<feature type="compositionally biased region" description="Low complexity" evidence="2">
    <location>
        <begin position="378"/>
        <end position="392"/>
    </location>
</feature>
<proteinExistence type="predicted"/>
<keyword evidence="1" id="KW-0539">Nucleus</keyword>
<feature type="compositionally biased region" description="Polar residues" evidence="2">
    <location>
        <begin position="351"/>
        <end position="364"/>
    </location>
</feature>
<feature type="compositionally biased region" description="Low complexity" evidence="2">
    <location>
        <begin position="326"/>
        <end position="350"/>
    </location>
</feature>
<feature type="compositionally biased region" description="Basic residues" evidence="2">
    <location>
        <begin position="714"/>
        <end position="723"/>
    </location>
</feature>
<keyword evidence="4" id="KW-1185">Reference proteome</keyword>
<organism evidence="3 4">
    <name type="scientific">Pseudovirgaria hyperparasitica</name>
    <dbReference type="NCBI Taxonomy" id="470096"/>
    <lineage>
        <taxon>Eukaryota</taxon>
        <taxon>Fungi</taxon>
        <taxon>Dikarya</taxon>
        <taxon>Ascomycota</taxon>
        <taxon>Pezizomycotina</taxon>
        <taxon>Dothideomycetes</taxon>
        <taxon>Dothideomycetes incertae sedis</taxon>
        <taxon>Acrospermales</taxon>
        <taxon>Acrospermaceae</taxon>
        <taxon>Pseudovirgaria</taxon>
    </lineage>
</organism>
<dbReference type="AlphaFoldDB" id="A0A6A6W4X4"/>
<feature type="compositionally biased region" description="Low complexity" evidence="2">
    <location>
        <begin position="557"/>
        <end position="573"/>
    </location>
</feature>
<dbReference type="CDD" id="cd00067">
    <property type="entry name" value="GAL4"/>
    <property type="match status" value="1"/>
</dbReference>
<evidence type="ECO:0000313" key="3">
    <source>
        <dbReference type="EMBL" id="KAF2757006.1"/>
    </source>
</evidence>
<feature type="region of interest" description="Disordered" evidence="2">
    <location>
        <begin position="549"/>
        <end position="746"/>
    </location>
</feature>
<feature type="compositionally biased region" description="Basic residues" evidence="2">
    <location>
        <begin position="422"/>
        <end position="437"/>
    </location>
</feature>
<evidence type="ECO:0008006" key="5">
    <source>
        <dbReference type="Google" id="ProtNLM"/>
    </source>
</evidence>
<evidence type="ECO:0000256" key="1">
    <source>
        <dbReference type="ARBA" id="ARBA00023242"/>
    </source>
</evidence>
<dbReference type="GO" id="GO:0000981">
    <property type="term" value="F:DNA-binding transcription factor activity, RNA polymerase II-specific"/>
    <property type="evidence" value="ECO:0007669"/>
    <property type="project" value="InterPro"/>
</dbReference>
<name>A0A6A6W4X4_9PEZI</name>
<dbReference type="InterPro" id="IPR001138">
    <property type="entry name" value="Zn2Cys6_DnaBD"/>
</dbReference>
<feature type="region of interest" description="Disordered" evidence="2">
    <location>
        <begin position="1"/>
        <end position="77"/>
    </location>
</feature>